<gene>
    <name evidence="1" type="ORF">LT85_1944</name>
</gene>
<dbReference type="Proteomes" id="UP000030302">
    <property type="component" value="Chromosome"/>
</dbReference>
<keyword evidence="2" id="KW-1185">Reference proteome</keyword>
<proteinExistence type="predicted"/>
<accession>A0A0A1FE18</accession>
<evidence type="ECO:0000313" key="1">
    <source>
        <dbReference type="EMBL" id="AIY41102.1"/>
    </source>
</evidence>
<reference evidence="2" key="1">
    <citation type="journal article" date="2014" name="Soil Biol. Biochem.">
        <title>Structure and function of bacterial communities in ageing soils: Insights from the Mendocino ecological staircase.</title>
        <authorList>
            <person name="Uroz S."/>
            <person name="Tech J.J."/>
            <person name="Sawaya N.A."/>
            <person name="Frey-Klett P."/>
            <person name="Leveau J.H.J."/>
        </authorList>
    </citation>
    <scope>NUCLEOTIDE SEQUENCE [LARGE SCALE GENOMIC DNA]</scope>
    <source>
        <strain evidence="2">Cal35</strain>
    </source>
</reference>
<sequence>MFQGQKIFSQEMKNSWKRHFRDSKAVASCEAKYVEEMLLEVVAINDDERGEGQ</sequence>
<dbReference type="HOGENOM" id="CLU_3060420_0_0_4"/>
<dbReference type="KEGG" id="care:LT85_1944"/>
<evidence type="ECO:0000313" key="2">
    <source>
        <dbReference type="Proteomes" id="UP000030302"/>
    </source>
</evidence>
<dbReference type="EMBL" id="CP009962">
    <property type="protein sequence ID" value="AIY41102.1"/>
    <property type="molecule type" value="Genomic_DNA"/>
</dbReference>
<name>A0A0A1FE18_9BURK</name>
<dbReference type="AlphaFoldDB" id="A0A0A1FE18"/>
<organism evidence="1 2">
    <name type="scientific">Collimonas arenae</name>
    <dbReference type="NCBI Taxonomy" id="279058"/>
    <lineage>
        <taxon>Bacteria</taxon>
        <taxon>Pseudomonadati</taxon>
        <taxon>Pseudomonadota</taxon>
        <taxon>Betaproteobacteria</taxon>
        <taxon>Burkholderiales</taxon>
        <taxon>Oxalobacteraceae</taxon>
        <taxon>Collimonas</taxon>
    </lineage>
</organism>
<protein>
    <submittedName>
        <fullName evidence="1">Uncharacterized protein</fullName>
    </submittedName>
</protein>